<dbReference type="Proteomes" id="UP000887565">
    <property type="component" value="Unplaced"/>
</dbReference>
<keyword evidence="1" id="KW-0175">Coiled coil</keyword>
<name>A0A915J9E6_ROMCU</name>
<accession>A0A915J9E6</accession>
<reference evidence="3" key="1">
    <citation type="submission" date="2022-11" db="UniProtKB">
        <authorList>
            <consortium name="WormBaseParasite"/>
        </authorList>
    </citation>
    <scope>IDENTIFICATION</scope>
</reference>
<keyword evidence="2" id="KW-1185">Reference proteome</keyword>
<evidence type="ECO:0000256" key="1">
    <source>
        <dbReference type="SAM" id="Coils"/>
    </source>
</evidence>
<dbReference type="WBParaSite" id="nRc.2.0.1.t22379-RA">
    <property type="protein sequence ID" value="nRc.2.0.1.t22379-RA"/>
    <property type="gene ID" value="nRc.2.0.1.g22379"/>
</dbReference>
<evidence type="ECO:0000313" key="3">
    <source>
        <dbReference type="WBParaSite" id="nRc.2.0.1.t22379-RA"/>
    </source>
</evidence>
<protein>
    <submittedName>
        <fullName evidence="3">Uncharacterized protein</fullName>
    </submittedName>
</protein>
<proteinExistence type="predicted"/>
<dbReference type="AlphaFoldDB" id="A0A915J9E6"/>
<evidence type="ECO:0000313" key="2">
    <source>
        <dbReference type="Proteomes" id="UP000887565"/>
    </source>
</evidence>
<feature type="coiled-coil region" evidence="1">
    <location>
        <begin position="82"/>
        <end position="109"/>
    </location>
</feature>
<organism evidence="2 3">
    <name type="scientific">Romanomermis culicivorax</name>
    <name type="common">Nematode worm</name>
    <dbReference type="NCBI Taxonomy" id="13658"/>
    <lineage>
        <taxon>Eukaryota</taxon>
        <taxon>Metazoa</taxon>
        <taxon>Ecdysozoa</taxon>
        <taxon>Nematoda</taxon>
        <taxon>Enoplea</taxon>
        <taxon>Dorylaimia</taxon>
        <taxon>Mermithida</taxon>
        <taxon>Mermithoidea</taxon>
        <taxon>Mermithidae</taxon>
        <taxon>Romanomermis</taxon>
    </lineage>
</organism>
<sequence>MLTRNRIVSLKHIVSQCLSMTMESEIEKEKQEQQQKLLSQNGEKLMWNKIRILDQENRRLMAAQHRLVVETNKRTDVYQASLVHLNMELTNLRRRNNDLQLAYVGLLNKNKSFNQMLQNQSHSNFHDKTLLKL</sequence>